<reference evidence="5" key="2">
    <citation type="submission" date="2022-01" db="EMBL/GenBank/DDBJ databases">
        <authorList>
            <person name="Yamashiro T."/>
            <person name="Shiraishi A."/>
            <person name="Satake H."/>
            <person name="Nakayama K."/>
        </authorList>
    </citation>
    <scope>NUCLEOTIDE SEQUENCE</scope>
</reference>
<dbReference type="SUPFAM" id="SSF54928">
    <property type="entry name" value="RNA-binding domain, RBD"/>
    <property type="match status" value="1"/>
</dbReference>
<dbReference type="InterPro" id="IPR035979">
    <property type="entry name" value="RBD_domain_sf"/>
</dbReference>
<dbReference type="EMBL" id="BQNB010016905">
    <property type="protein sequence ID" value="GJT57124.1"/>
    <property type="molecule type" value="Genomic_DNA"/>
</dbReference>
<dbReference type="Gene3D" id="3.30.70.330">
    <property type="match status" value="1"/>
</dbReference>
<keyword evidence="5" id="KW-0548">Nucleotidyltransferase</keyword>
<dbReference type="InterPro" id="IPR043502">
    <property type="entry name" value="DNA/RNA_pol_sf"/>
</dbReference>
<feature type="domain" description="RRM" evidence="3">
    <location>
        <begin position="32"/>
        <end position="119"/>
    </location>
</feature>
<proteinExistence type="predicted"/>
<keyword evidence="1" id="KW-0694">RNA-binding</keyword>
<feature type="region of interest" description="Disordered" evidence="2">
    <location>
        <begin position="317"/>
        <end position="343"/>
    </location>
</feature>
<evidence type="ECO:0000256" key="1">
    <source>
        <dbReference type="PROSITE-ProRule" id="PRU00176"/>
    </source>
</evidence>
<dbReference type="Pfam" id="PF00076">
    <property type="entry name" value="RRM_1"/>
    <property type="match status" value="1"/>
</dbReference>
<dbReference type="PROSITE" id="PS50102">
    <property type="entry name" value="RRM"/>
    <property type="match status" value="1"/>
</dbReference>
<name>A0ABQ5F2F9_9ASTR</name>
<keyword evidence="6" id="KW-1185">Reference proteome</keyword>
<dbReference type="GO" id="GO:0003964">
    <property type="term" value="F:RNA-directed DNA polymerase activity"/>
    <property type="evidence" value="ECO:0007669"/>
    <property type="project" value="UniProtKB-KW"/>
</dbReference>
<dbReference type="SUPFAM" id="SSF56219">
    <property type="entry name" value="DNase I-like"/>
    <property type="match status" value="1"/>
</dbReference>
<reference evidence="5" key="1">
    <citation type="journal article" date="2022" name="Int. J. Mol. Sci.">
        <title>Draft Genome of Tanacetum Coccineum: Genomic Comparison of Closely Related Tanacetum-Family Plants.</title>
        <authorList>
            <person name="Yamashiro T."/>
            <person name="Shiraishi A."/>
            <person name="Nakayama K."/>
            <person name="Satake H."/>
        </authorList>
    </citation>
    <scope>NUCLEOTIDE SEQUENCE</scope>
</reference>
<dbReference type="CDD" id="cd01650">
    <property type="entry name" value="RT_nLTR_like"/>
    <property type="match status" value="1"/>
</dbReference>
<dbReference type="SUPFAM" id="SSF56672">
    <property type="entry name" value="DNA/RNA polymerases"/>
    <property type="match status" value="1"/>
</dbReference>
<evidence type="ECO:0000313" key="5">
    <source>
        <dbReference type="EMBL" id="GJT57124.1"/>
    </source>
</evidence>
<sequence>MRNNSWTGRTVQGFIAKGDHRSKEDEVMKLSSSIFVTNFPENFSAKELWTICNQYESVVDAFIPDKRSKSGKRFGFVRLIKIFDIDRLVDNLCTIWVGRFKLHANIARTESLPINMKKDLPAIVLDESCINQLEYSTNLMGKVKEFTSITNLKAVLANEVVWVDTKGIPLKGWSKNMFSRISSKWGELLYFDDQEEGYLHTKRICIKTKLAENIYKSFKIIIRGKIFWIRAKEVSGWIPKFEDDDDEDSQSDVEMSKNGSIDEDGGTFKFPNLENESDCEEVAETIFKKNQFSANMKEDYVGKKDIKNGDSIYDNNLKYPPGFTPANDDEAQNNPLKESNEEKDNYVLNDVPNSKDGKVESNVKKDFPFNSSKNDTGRSVCLGHFQKCEIPHHGGSILQLMDELIKVGQAMGYNMEGCTKNISDIIDSQGVNDGEWLLNGKKILIVSIYAPQELCEKKMLWDYLILVLNNWNGEVVIMGDFNEVRMQEERYRSIFNIQGADAFNLFISFAGLEEFDLDGFDNFVEQTWKNAQVTDMNAMSKLMKKLKFLKEQIRMWIKANKDMSKNNKQDLKADLNKIDLMLDKGDGNSDILSKRMDVIKSLQELDKLDTMEMAQKTKIKWAIEGDENSKYYHGILNKRRNQLAIRGILVEGIWIEDPLSVKGEFFSHFANHFDKPPSYRLHVDMDFPNKLTIEQQSDLETNITREEIKKAVWDCEVDKSPGPDGFTFGFYRRYWSFMENDVVEAVLHFFHFEKFPKGSNSSFIALIPKIHDAKMVKDYRPITLIGSLYKIISKVLANRMVVILGDIVNDVQSAFVANQKILDGPFILNELFQWCKNKKYQIIIFKVDFEKAYDSVRWDYLEDILKFFGFGEKWCGWIRNCLLSSKGSVIVNGSPTNKFQFQKGLKQGDPLSPFLFILIMETLHISMQRVVDAGMFKGIKLGNSLQMCHLFYADDAIFMGHWSDSNLDTILLVLDCFYHASGLHINMIKSKLMGISVPSAKVDEAANKIRCATLKVPFSYLGSKVGYLMSRTQSWNDIVNTILTRLSRWKLKTLSIGGRLTVLKYVLEYNGNKQIWVKWSKVLASKENGYGIFVLNNLLSGPRSFKGYMVSIVNWVNMSKTITLPYGNGEDTLFWEDAWRDDNTFKSIYPRLYALETNKNVTVASKLFQLDLATSFRRAPRGCGDFLVASIRKSIDNRFLPVVASKTRWIHEVPIKVNILAWKVRMDSLPTRLNISKRGLDIESILCPEFRGLPTWHLVFYGVGFDGMVMGLSWGCRGLGEWRRH</sequence>
<organism evidence="5 6">
    <name type="scientific">Tanacetum coccineum</name>
    <dbReference type="NCBI Taxonomy" id="301880"/>
    <lineage>
        <taxon>Eukaryota</taxon>
        <taxon>Viridiplantae</taxon>
        <taxon>Streptophyta</taxon>
        <taxon>Embryophyta</taxon>
        <taxon>Tracheophyta</taxon>
        <taxon>Spermatophyta</taxon>
        <taxon>Magnoliopsida</taxon>
        <taxon>eudicotyledons</taxon>
        <taxon>Gunneridae</taxon>
        <taxon>Pentapetalae</taxon>
        <taxon>asterids</taxon>
        <taxon>campanulids</taxon>
        <taxon>Asterales</taxon>
        <taxon>Asteraceae</taxon>
        <taxon>Asteroideae</taxon>
        <taxon>Anthemideae</taxon>
        <taxon>Anthemidinae</taxon>
        <taxon>Tanacetum</taxon>
    </lineage>
</organism>
<keyword evidence="5" id="KW-0808">Transferase</keyword>
<dbReference type="PROSITE" id="PS50878">
    <property type="entry name" value="RT_POL"/>
    <property type="match status" value="1"/>
</dbReference>
<evidence type="ECO:0000256" key="2">
    <source>
        <dbReference type="SAM" id="MobiDB-lite"/>
    </source>
</evidence>
<dbReference type="Pfam" id="PF00078">
    <property type="entry name" value="RVT_1"/>
    <property type="match status" value="1"/>
</dbReference>
<dbReference type="InterPro" id="IPR036691">
    <property type="entry name" value="Endo/exonu/phosph_ase_sf"/>
</dbReference>
<evidence type="ECO:0000259" key="4">
    <source>
        <dbReference type="PROSITE" id="PS50878"/>
    </source>
</evidence>
<dbReference type="Gene3D" id="3.60.10.10">
    <property type="entry name" value="Endonuclease/exonuclease/phosphatase"/>
    <property type="match status" value="1"/>
</dbReference>
<feature type="region of interest" description="Disordered" evidence="2">
    <location>
        <begin position="241"/>
        <end position="270"/>
    </location>
</feature>
<evidence type="ECO:0000313" key="6">
    <source>
        <dbReference type="Proteomes" id="UP001151760"/>
    </source>
</evidence>
<evidence type="ECO:0000259" key="3">
    <source>
        <dbReference type="PROSITE" id="PS50102"/>
    </source>
</evidence>
<keyword evidence="5" id="KW-0695">RNA-directed DNA polymerase</keyword>
<comment type="caution">
    <text evidence="5">The sequence shown here is derived from an EMBL/GenBank/DDBJ whole genome shotgun (WGS) entry which is preliminary data.</text>
</comment>
<dbReference type="SMART" id="SM00360">
    <property type="entry name" value="RRM"/>
    <property type="match status" value="1"/>
</dbReference>
<dbReference type="InterPro" id="IPR000477">
    <property type="entry name" value="RT_dom"/>
</dbReference>
<dbReference type="InterPro" id="IPR012677">
    <property type="entry name" value="Nucleotide-bd_a/b_plait_sf"/>
</dbReference>
<dbReference type="PANTHER" id="PTHR31635">
    <property type="entry name" value="REVERSE TRANSCRIPTASE DOMAIN-CONTAINING PROTEIN-RELATED"/>
    <property type="match status" value="1"/>
</dbReference>
<protein>
    <submittedName>
        <fullName evidence="5">RNA-directed DNA polymerase, eukaryota</fullName>
    </submittedName>
</protein>
<dbReference type="PANTHER" id="PTHR31635:SF196">
    <property type="entry name" value="REVERSE TRANSCRIPTASE DOMAIN-CONTAINING PROTEIN-RELATED"/>
    <property type="match status" value="1"/>
</dbReference>
<dbReference type="InterPro" id="IPR000504">
    <property type="entry name" value="RRM_dom"/>
</dbReference>
<gene>
    <name evidence="5" type="ORF">Tco_0992178</name>
</gene>
<feature type="compositionally biased region" description="Acidic residues" evidence="2">
    <location>
        <begin position="242"/>
        <end position="251"/>
    </location>
</feature>
<dbReference type="CDD" id="cd00590">
    <property type="entry name" value="RRM_SF"/>
    <property type="match status" value="1"/>
</dbReference>
<feature type="domain" description="Reverse transcriptase" evidence="4">
    <location>
        <begin position="748"/>
        <end position="1025"/>
    </location>
</feature>
<dbReference type="Proteomes" id="UP001151760">
    <property type="component" value="Unassembled WGS sequence"/>
</dbReference>
<accession>A0ABQ5F2F9</accession>